<dbReference type="InterPro" id="IPR004358">
    <property type="entry name" value="Sig_transdc_His_kin-like_C"/>
</dbReference>
<dbReference type="SMART" id="SM00388">
    <property type="entry name" value="HisKA"/>
    <property type="match status" value="1"/>
</dbReference>
<dbReference type="InterPro" id="IPR003594">
    <property type="entry name" value="HATPase_dom"/>
</dbReference>
<keyword evidence="9" id="KW-0902">Two-component regulatory system</keyword>
<dbReference type="Gene3D" id="1.10.287.130">
    <property type="match status" value="1"/>
</dbReference>
<gene>
    <name evidence="13" type="ORF">FH610_027520</name>
</gene>
<dbReference type="CDD" id="cd00075">
    <property type="entry name" value="HATPase"/>
    <property type="match status" value="1"/>
</dbReference>
<keyword evidence="7" id="KW-0418">Kinase</keyword>
<proteinExistence type="predicted"/>
<dbReference type="InterPro" id="IPR050428">
    <property type="entry name" value="TCS_sensor_his_kinase"/>
</dbReference>
<dbReference type="InterPro" id="IPR005467">
    <property type="entry name" value="His_kinase_dom"/>
</dbReference>
<keyword evidence="14" id="KW-1185">Reference proteome</keyword>
<dbReference type="RefSeq" id="WP_139577935.1">
    <property type="nucleotide sequence ID" value="NZ_VDMA02000016.1"/>
</dbReference>
<feature type="domain" description="Histidine kinase" evidence="11">
    <location>
        <begin position="244"/>
        <end position="456"/>
    </location>
</feature>
<dbReference type="Pfam" id="PF02518">
    <property type="entry name" value="HATPase_c"/>
    <property type="match status" value="1"/>
</dbReference>
<dbReference type="Pfam" id="PF00672">
    <property type="entry name" value="HAMP"/>
    <property type="match status" value="1"/>
</dbReference>
<evidence type="ECO:0000313" key="13">
    <source>
        <dbReference type="EMBL" id="KAB8181653.1"/>
    </source>
</evidence>
<dbReference type="PRINTS" id="PR00344">
    <property type="entry name" value="BCTRLSENSOR"/>
</dbReference>
<dbReference type="SMART" id="SM00387">
    <property type="entry name" value="HATPase_c"/>
    <property type="match status" value="1"/>
</dbReference>
<reference evidence="13 14" key="1">
    <citation type="submission" date="2019-10" db="EMBL/GenBank/DDBJ databases">
        <title>Nonomuraea sp. nov., isolated from Phyllanthus amarus.</title>
        <authorList>
            <person name="Klykleung N."/>
            <person name="Tanasupawat S."/>
        </authorList>
    </citation>
    <scope>NUCLEOTIDE SEQUENCE [LARGE SCALE GENOMIC DNA]</scope>
    <source>
        <strain evidence="13 14">CR1-09</strain>
    </source>
</reference>
<dbReference type="PANTHER" id="PTHR45436:SF5">
    <property type="entry name" value="SENSOR HISTIDINE KINASE TRCS"/>
    <property type="match status" value="1"/>
</dbReference>
<evidence type="ECO:0000313" key="14">
    <source>
        <dbReference type="Proteomes" id="UP000313066"/>
    </source>
</evidence>
<dbReference type="PROSITE" id="PS50885">
    <property type="entry name" value="HAMP"/>
    <property type="match status" value="1"/>
</dbReference>
<evidence type="ECO:0000256" key="8">
    <source>
        <dbReference type="ARBA" id="ARBA00022989"/>
    </source>
</evidence>
<feature type="domain" description="HAMP" evidence="12">
    <location>
        <begin position="176"/>
        <end position="229"/>
    </location>
</feature>
<evidence type="ECO:0000256" key="7">
    <source>
        <dbReference type="ARBA" id="ARBA00022777"/>
    </source>
</evidence>
<comment type="caution">
    <text evidence="13">The sequence shown here is derived from an EMBL/GenBank/DDBJ whole genome shotgun (WGS) entry which is preliminary data.</text>
</comment>
<dbReference type="PROSITE" id="PS50109">
    <property type="entry name" value="HIS_KIN"/>
    <property type="match status" value="1"/>
</dbReference>
<comment type="catalytic activity">
    <reaction evidence="1">
        <text>ATP + protein L-histidine = ADP + protein N-phospho-L-histidine.</text>
        <dbReference type="EC" id="2.7.13.3"/>
    </reaction>
</comment>
<dbReference type="FunFam" id="1.10.287.130:FF:000001">
    <property type="entry name" value="Two-component sensor histidine kinase"/>
    <property type="match status" value="1"/>
</dbReference>
<dbReference type="Pfam" id="PF00512">
    <property type="entry name" value="HisKA"/>
    <property type="match status" value="1"/>
</dbReference>
<evidence type="ECO:0000256" key="1">
    <source>
        <dbReference type="ARBA" id="ARBA00000085"/>
    </source>
</evidence>
<accession>A0A5N6BNL8</accession>
<keyword evidence="6" id="KW-0812">Transmembrane</keyword>
<dbReference type="Proteomes" id="UP000313066">
    <property type="component" value="Unassembled WGS sequence"/>
</dbReference>
<keyword evidence="4" id="KW-0597">Phosphoprotein</keyword>
<evidence type="ECO:0000256" key="10">
    <source>
        <dbReference type="ARBA" id="ARBA00023136"/>
    </source>
</evidence>
<dbReference type="SMART" id="SM00304">
    <property type="entry name" value="HAMP"/>
    <property type="match status" value="1"/>
</dbReference>
<comment type="subcellular location">
    <subcellularLocation>
        <location evidence="2">Cell membrane</location>
    </subcellularLocation>
</comment>
<dbReference type="EMBL" id="VDMA02000016">
    <property type="protein sequence ID" value="KAB8181653.1"/>
    <property type="molecule type" value="Genomic_DNA"/>
</dbReference>
<protein>
    <recommendedName>
        <fullName evidence="3">histidine kinase</fullName>
        <ecNumber evidence="3">2.7.13.3</ecNumber>
    </recommendedName>
</protein>
<dbReference type="PANTHER" id="PTHR45436">
    <property type="entry name" value="SENSOR HISTIDINE KINASE YKOH"/>
    <property type="match status" value="1"/>
</dbReference>
<dbReference type="InterPro" id="IPR036890">
    <property type="entry name" value="HATPase_C_sf"/>
</dbReference>
<dbReference type="Gene3D" id="6.10.340.10">
    <property type="match status" value="1"/>
</dbReference>
<keyword evidence="10" id="KW-0472">Membrane</keyword>
<dbReference type="SUPFAM" id="SSF47384">
    <property type="entry name" value="Homodimeric domain of signal transducing histidine kinase"/>
    <property type="match status" value="1"/>
</dbReference>
<dbReference type="AlphaFoldDB" id="A0A5N6BNL8"/>
<evidence type="ECO:0000259" key="11">
    <source>
        <dbReference type="PROSITE" id="PS50109"/>
    </source>
</evidence>
<evidence type="ECO:0000256" key="3">
    <source>
        <dbReference type="ARBA" id="ARBA00012438"/>
    </source>
</evidence>
<name>A0A5N6BNL8_9ACTN</name>
<dbReference type="Gene3D" id="3.30.565.10">
    <property type="entry name" value="Histidine kinase-like ATPase, C-terminal domain"/>
    <property type="match status" value="1"/>
</dbReference>
<dbReference type="CDD" id="cd00082">
    <property type="entry name" value="HisKA"/>
    <property type="match status" value="1"/>
</dbReference>
<evidence type="ECO:0000256" key="4">
    <source>
        <dbReference type="ARBA" id="ARBA00022553"/>
    </source>
</evidence>
<dbReference type="EC" id="2.7.13.3" evidence="3"/>
<organism evidence="13 14">
    <name type="scientific">Microbispora catharanthi</name>
    <dbReference type="NCBI Taxonomy" id="1712871"/>
    <lineage>
        <taxon>Bacteria</taxon>
        <taxon>Bacillati</taxon>
        <taxon>Actinomycetota</taxon>
        <taxon>Actinomycetes</taxon>
        <taxon>Streptosporangiales</taxon>
        <taxon>Streptosporangiaceae</taxon>
        <taxon>Microbispora</taxon>
    </lineage>
</organism>
<sequence length="462" mass="47359">MTLRARLLLVLVVLAAAALTATGAAVALALRAYLVGRVDEQLLAAAATARTNPLLRESTDRTGLLRAAVAPTDYAVRIWRHDGSVLGAWGGRAGAALLDRAPSPAAGGVSGPVTLGSGTGAYRVVSFVGAGGQTRAAVGLPLRPVEETVGRLLLIETMAGAASLGVLALVAHRLVARGLRPLAAIAATAGAIAGGDLDRRAPVASPRTEAGRLALAVNGMLARIQAAMEARARSEDRLRRFVADASHELRTPLTAVRGYLQMLRYGVVSQADRPDAVRRADDEAARMAKIVDDLLYLARLDQEPCLRRRPVDLAAVAADAICDARAVAPDRVVALEAGDAVEVAADEDAVRQVLANLLGNVRTHTPPGTSATVAVRAGPGGGGVIEVRDAGPGMAPEVAERAFSRFYRGASRPGAPGSGLGLSIVAAIARAHGGEATLDSGSGEGTVVRVTFPSPARSGRRG</sequence>
<keyword evidence="8" id="KW-1133">Transmembrane helix</keyword>
<dbReference type="InterPro" id="IPR036097">
    <property type="entry name" value="HisK_dim/P_sf"/>
</dbReference>
<evidence type="ECO:0000256" key="6">
    <source>
        <dbReference type="ARBA" id="ARBA00022692"/>
    </source>
</evidence>
<evidence type="ECO:0000259" key="12">
    <source>
        <dbReference type="PROSITE" id="PS50885"/>
    </source>
</evidence>
<evidence type="ECO:0000256" key="2">
    <source>
        <dbReference type="ARBA" id="ARBA00004236"/>
    </source>
</evidence>
<dbReference type="SUPFAM" id="SSF158472">
    <property type="entry name" value="HAMP domain-like"/>
    <property type="match status" value="1"/>
</dbReference>
<dbReference type="GO" id="GO:0000155">
    <property type="term" value="F:phosphorelay sensor kinase activity"/>
    <property type="evidence" value="ECO:0007669"/>
    <property type="project" value="InterPro"/>
</dbReference>
<dbReference type="InterPro" id="IPR003661">
    <property type="entry name" value="HisK_dim/P_dom"/>
</dbReference>
<keyword evidence="5" id="KW-0808">Transferase</keyword>
<dbReference type="InterPro" id="IPR003660">
    <property type="entry name" value="HAMP_dom"/>
</dbReference>
<dbReference type="GO" id="GO:0005886">
    <property type="term" value="C:plasma membrane"/>
    <property type="evidence" value="ECO:0007669"/>
    <property type="project" value="UniProtKB-SubCell"/>
</dbReference>
<dbReference type="SUPFAM" id="SSF55874">
    <property type="entry name" value="ATPase domain of HSP90 chaperone/DNA topoisomerase II/histidine kinase"/>
    <property type="match status" value="1"/>
</dbReference>
<evidence type="ECO:0000256" key="9">
    <source>
        <dbReference type="ARBA" id="ARBA00023012"/>
    </source>
</evidence>
<evidence type="ECO:0000256" key="5">
    <source>
        <dbReference type="ARBA" id="ARBA00022679"/>
    </source>
</evidence>